<evidence type="ECO:0008006" key="4">
    <source>
        <dbReference type="Google" id="ProtNLM"/>
    </source>
</evidence>
<dbReference type="RefSeq" id="WP_189209821.1">
    <property type="nucleotide sequence ID" value="NZ_BMRB01000001.1"/>
</dbReference>
<protein>
    <recommendedName>
        <fullName evidence="4">Lipoprotein</fullName>
    </recommendedName>
</protein>
<dbReference type="Proteomes" id="UP000660680">
    <property type="component" value="Unassembled WGS sequence"/>
</dbReference>
<evidence type="ECO:0000313" key="3">
    <source>
        <dbReference type="Proteomes" id="UP000660680"/>
    </source>
</evidence>
<dbReference type="AlphaFoldDB" id="A0A918LAJ0"/>
<keyword evidence="3" id="KW-1185">Reference proteome</keyword>
<dbReference type="InterPro" id="IPR029046">
    <property type="entry name" value="LolA/LolB/LppX"/>
</dbReference>
<dbReference type="SUPFAM" id="SSF89392">
    <property type="entry name" value="Prokaryotic lipoproteins and lipoprotein localization factors"/>
    <property type="match status" value="1"/>
</dbReference>
<gene>
    <name evidence="2" type="ORF">GCM10010171_18880</name>
</gene>
<organism evidence="2 3">
    <name type="scientific">Actinokineospora fastidiosa</name>
    <dbReference type="NCBI Taxonomy" id="1816"/>
    <lineage>
        <taxon>Bacteria</taxon>
        <taxon>Bacillati</taxon>
        <taxon>Actinomycetota</taxon>
        <taxon>Actinomycetes</taxon>
        <taxon>Pseudonocardiales</taxon>
        <taxon>Pseudonocardiaceae</taxon>
        <taxon>Actinokineospora</taxon>
    </lineage>
</organism>
<name>A0A918LAJ0_9PSEU</name>
<dbReference type="PROSITE" id="PS51257">
    <property type="entry name" value="PROKAR_LIPOPROTEIN"/>
    <property type="match status" value="1"/>
</dbReference>
<feature type="signal peptide" evidence="1">
    <location>
        <begin position="1"/>
        <end position="19"/>
    </location>
</feature>
<accession>A0A918LAJ0</accession>
<keyword evidence="1" id="KW-0732">Signal</keyword>
<reference evidence="2" key="1">
    <citation type="journal article" date="2014" name="Int. J. Syst. Evol. Microbiol.">
        <title>Complete genome sequence of Corynebacterium casei LMG S-19264T (=DSM 44701T), isolated from a smear-ripened cheese.</title>
        <authorList>
            <consortium name="US DOE Joint Genome Institute (JGI-PGF)"/>
            <person name="Walter F."/>
            <person name="Albersmeier A."/>
            <person name="Kalinowski J."/>
            <person name="Ruckert C."/>
        </authorList>
    </citation>
    <scope>NUCLEOTIDE SEQUENCE</scope>
    <source>
        <strain evidence="2">JCM 3276</strain>
    </source>
</reference>
<comment type="caution">
    <text evidence="2">The sequence shown here is derived from an EMBL/GenBank/DDBJ whole genome shotgun (WGS) entry which is preliminary data.</text>
</comment>
<proteinExistence type="predicted"/>
<dbReference type="Gene3D" id="2.50.20.20">
    <property type="match status" value="1"/>
</dbReference>
<dbReference type="EMBL" id="BMRB01000001">
    <property type="protein sequence ID" value="GGS25751.1"/>
    <property type="molecule type" value="Genomic_DNA"/>
</dbReference>
<feature type="chain" id="PRO_5039532264" description="Lipoprotein" evidence="1">
    <location>
        <begin position="20"/>
        <end position="281"/>
    </location>
</feature>
<reference evidence="2" key="2">
    <citation type="submission" date="2020-09" db="EMBL/GenBank/DDBJ databases">
        <authorList>
            <person name="Sun Q."/>
            <person name="Ohkuma M."/>
        </authorList>
    </citation>
    <scope>NUCLEOTIDE SEQUENCE</scope>
    <source>
        <strain evidence="2">JCM 3276</strain>
    </source>
</reference>
<evidence type="ECO:0000313" key="2">
    <source>
        <dbReference type="EMBL" id="GGS25751.1"/>
    </source>
</evidence>
<sequence length="281" mass="29419">MGKTKLLVAGLALAGLTLAGCGGGETPGVAGTPNPGNVTTTAAGDAGTGAFDSIKALSDAVTAKSSDAQSAKMTMKTSAAGQNINAEGEFRFAGADTVMNMTMEVPGFGEMEMRLVEGIMYIKMPAGSAPDSTKPWLKIDPSDSSNPMAAQMGSLLDTAEKADPRNMLEEFAKVGEIKDVKSDTIDGQDTQKYTIELELAKLAEDNNLGIDKATAAELEKAGMKTIVYDVWVNDDNLPVRIVSEMTVQNQDVKVQVDYSDWGVPVDVEAPAASEIGEFPGN</sequence>
<evidence type="ECO:0000256" key="1">
    <source>
        <dbReference type="SAM" id="SignalP"/>
    </source>
</evidence>